<sequence>MSEDDLPYQVRITPSGDLETVGRYNFDEQLNSTMIAHPKIDPVSQELYALSYDVVQKPYLKYFRFFPDGKKSPDVEIPLTVPTMMHDFAITENFVVIPDQQVVFKLQEMISGGSPVIYDKNKKSRFGILAKNASDSNNIIWIESPDTFCFHLWNAWEEPESDEVVVIGSCMTPPDSIFNECDESLESVLSEIRLNLKTGKSTRRPILSETDQVNLEAGMVNRNRLGRKTQFAYLAIAEPWPKVSGFGKVDLSTGDVKKYIYGDGKYGGEPFFLPNDAADCERRR</sequence>
<evidence type="ECO:0000256" key="1">
    <source>
        <dbReference type="ARBA" id="ARBA00006787"/>
    </source>
</evidence>
<keyword evidence="2 5" id="KW-0479">Metal-binding</keyword>
<reference evidence="6 7" key="1">
    <citation type="journal article" date="2022" name="Plant J.">
        <title>Strategies of tolerance reflected in two North American maple genomes.</title>
        <authorList>
            <person name="McEvoy S.L."/>
            <person name="Sezen U.U."/>
            <person name="Trouern-Trend A."/>
            <person name="McMahon S.M."/>
            <person name="Schaberg P.G."/>
            <person name="Yang J."/>
            <person name="Wegrzyn J.L."/>
            <person name="Swenson N.G."/>
        </authorList>
    </citation>
    <scope>NUCLEOTIDE SEQUENCE [LARGE SCALE GENOMIC DNA]</scope>
    <source>
        <strain evidence="6">91603</strain>
    </source>
</reference>
<evidence type="ECO:0000256" key="5">
    <source>
        <dbReference type="PIRSR" id="PIRSR604294-1"/>
    </source>
</evidence>
<comment type="similarity">
    <text evidence="1">Belongs to the carotenoid oxygenase family.</text>
</comment>
<feature type="binding site" evidence="5">
    <location>
        <position position="37"/>
    </location>
    <ligand>
        <name>Fe cation</name>
        <dbReference type="ChEBI" id="CHEBI:24875"/>
        <note>catalytic</note>
    </ligand>
</feature>
<keyword evidence="4 5" id="KW-0408">Iron</keyword>
<keyword evidence="3" id="KW-0223">Dioxygenase</keyword>
<dbReference type="EMBL" id="JAJSOW010000002">
    <property type="protein sequence ID" value="KAI9198878.1"/>
    <property type="molecule type" value="Genomic_DNA"/>
</dbReference>
<dbReference type="GO" id="GO:0016121">
    <property type="term" value="P:carotene catabolic process"/>
    <property type="evidence" value="ECO:0007669"/>
    <property type="project" value="TreeGrafter"/>
</dbReference>
<keyword evidence="3" id="KW-0560">Oxidoreductase</keyword>
<dbReference type="AlphaFoldDB" id="A0AAD5JG67"/>
<feature type="binding site" evidence="5">
    <location>
        <position position="86"/>
    </location>
    <ligand>
        <name>Fe cation</name>
        <dbReference type="ChEBI" id="CHEBI:24875"/>
        <note>catalytic</note>
    </ligand>
</feature>
<evidence type="ECO:0000256" key="2">
    <source>
        <dbReference type="ARBA" id="ARBA00022723"/>
    </source>
</evidence>
<evidence type="ECO:0000256" key="4">
    <source>
        <dbReference type="ARBA" id="ARBA00023004"/>
    </source>
</evidence>
<dbReference type="InterPro" id="IPR004294">
    <property type="entry name" value="Carotenoid_Oase"/>
</dbReference>
<organism evidence="6 7">
    <name type="scientific">Acer negundo</name>
    <name type="common">Box elder</name>
    <dbReference type="NCBI Taxonomy" id="4023"/>
    <lineage>
        <taxon>Eukaryota</taxon>
        <taxon>Viridiplantae</taxon>
        <taxon>Streptophyta</taxon>
        <taxon>Embryophyta</taxon>
        <taxon>Tracheophyta</taxon>
        <taxon>Spermatophyta</taxon>
        <taxon>Magnoliopsida</taxon>
        <taxon>eudicotyledons</taxon>
        <taxon>Gunneridae</taxon>
        <taxon>Pentapetalae</taxon>
        <taxon>rosids</taxon>
        <taxon>malvids</taxon>
        <taxon>Sapindales</taxon>
        <taxon>Sapindaceae</taxon>
        <taxon>Hippocastanoideae</taxon>
        <taxon>Acereae</taxon>
        <taxon>Acer</taxon>
    </lineage>
</organism>
<dbReference type="PANTHER" id="PTHR10543:SF123">
    <property type="entry name" value="9-CIS-EPOXYCAROTENOID DIOXYGENASE NCED5, CHLOROPLASTIC-RELATED"/>
    <property type="match status" value="1"/>
</dbReference>
<keyword evidence="7" id="KW-1185">Reference proteome</keyword>
<dbReference type="Pfam" id="PF03055">
    <property type="entry name" value="RPE65"/>
    <property type="match status" value="1"/>
</dbReference>
<evidence type="ECO:0000256" key="3">
    <source>
        <dbReference type="ARBA" id="ARBA00022964"/>
    </source>
</evidence>
<dbReference type="GO" id="GO:0009570">
    <property type="term" value="C:chloroplast stroma"/>
    <property type="evidence" value="ECO:0007669"/>
    <property type="project" value="TreeGrafter"/>
</dbReference>
<accession>A0AAD5JG67</accession>
<feature type="binding site" evidence="5">
    <location>
        <position position="151"/>
    </location>
    <ligand>
        <name>Fe cation</name>
        <dbReference type="ChEBI" id="CHEBI:24875"/>
        <note>catalytic</note>
    </ligand>
</feature>
<gene>
    <name evidence="6" type="ORF">LWI28_023677</name>
</gene>
<dbReference type="PANTHER" id="PTHR10543">
    <property type="entry name" value="BETA-CAROTENE DIOXYGENASE"/>
    <property type="match status" value="1"/>
</dbReference>
<name>A0AAD5JG67_ACENE</name>
<proteinExistence type="inferred from homology"/>
<dbReference type="GO" id="GO:0046872">
    <property type="term" value="F:metal ion binding"/>
    <property type="evidence" value="ECO:0007669"/>
    <property type="project" value="UniProtKB-KW"/>
</dbReference>
<evidence type="ECO:0000313" key="7">
    <source>
        <dbReference type="Proteomes" id="UP001064489"/>
    </source>
</evidence>
<dbReference type="GO" id="GO:0010436">
    <property type="term" value="F:carotenoid dioxygenase activity"/>
    <property type="evidence" value="ECO:0007669"/>
    <property type="project" value="TreeGrafter"/>
</dbReference>
<dbReference type="Proteomes" id="UP001064489">
    <property type="component" value="Chromosome 13"/>
</dbReference>
<evidence type="ECO:0008006" key="8">
    <source>
        <dbReference type="Google" id="ProtNLM"/>
    </source>
</evidence>
<comment type="cofactor">
    <cofactor evidence="5">
        <name>Fe(2+)</name>
        <dbReference type="ChEBI" id="CHEBI:29033"/>
    </cofactor>
    <text evidence="5">Binds 1 Fe(2+) ion per subunit.</text>
</comment>
<comment type="caution">
    <text evidence="6">The sequence shown here is derived from an EMBL/GenBank/DDBJ whole genome shotgun (WGS) entry which is preliminary data.</text>
</comment>
<protein>
    <recommendedName>
        <fullName evidence="8">9-cis-epoxycarotenoid dioxygenase</fullName>
    </recommendedName>
</protein>
<evidence type="ECO:0000313" key="6">
    <source>
        <dbReference type="EMBL" id="KAI9198878.1"/>
    </source>
</evidence>